<keyword evidence="1" id="KW-0812">Transmembrane</keyword>
<keyword evidence="1" id="KW-0472">Membrane</keyword>
<evidence type="ECO:0000256" key="1">
    <source>
        <dbReference type="SAM" id="Phobius"/>
    </source>
</evidence>
<evidence type="ECO:0000313" key="2">
    <source>
        <dbReference type="EMBL" id="QHT16605.1"/>
    </source>
</evidence>
<reference evidence="2" key="1">
    <citation type="journal article" date="2020" name="Nature">
        <title>Giant virus diversity and host interactions through global metagenomics.</title>
        <authorList>
            <person name="Schulz F."/>
            <person name="Roux S."/>
            <person name="Paez-Espino D."/>
            <person name="Jungbluth S."/>
            <person name="Walsh D.A."/>
            <person name="Denef V.J."/>
            <person name="McMahon K.D."/>
            <person name="Konstantinidis K.T."/>
            <person name="Eloe-Fadrosh E.A."/>
            <person name="Kyrpides N.C."/>
            <person name="Woyke T."/>
        </authorList>
    </citation>
    <scope>NUCLEOTIDE SEQUENCE</scope>
    <source>
        <strain evidence="2">GVMAG-M-3300023174-189</strain>
    </source>
</reference>
<feature type="transmembrane region" description="Helical" evidence="1">
    <location>
        <begin position="17"/>
        <end position="36"/>
    </location>
</feature>
<keyword evidence="1" id="KW-1133">Transmembrane helix</keyword>
<dbReference type="EMBL" id="MN739626">
    <property type="protein sequence ID" value="QHT16605.1"/>
    <property type="molecule type" value="Genomic_DNA"/>
</dbReference>
<accession>A0A6C0DM05</accession>
<dbReference type="AlphaFoldDB" id="A0A6C0DM05"/>
<sequence>MVDEPIDANNPLGLLDAILRMTVVLGLLGWNAFEALSLRTPYPSNMVVLWDSPIWRLILLFIVWVGAEWSPPVGLMTGIAVVMYIVNMIQIV</sequence>
<proteinExistence type="predicted"/>
<feature type="transmembrane region" description="Helical" evidence="1">
    <location>
        <begin position="48"/>
        <end position="67"/>
    </location>
</feature>
<protein>
    <submittedName>
        <fullName evidence="2">Uncharacterized protein</fullName>
    </submittedName>
</protein>
<name>A0A6C0DM05_9ZZZZ</name>
<organism evidence="2">
    <name type="scientific">viral metagenome</name>
    <dbReference type="NCBI Taxonomy" id="1070528"/>
    <lineage>
        <taxon>unclassified sequences</taxon>
        <taxon>metagenomes</taxon>
        <taxon>organismal metagenomes</taxon>
    </lineage>
</organism>